<organism evidence="4 5">
    <name type="scientific">Chryseobacterium viscerum</name>
    <dbReference type="NCBI Taxonomy" id="1037377"/>
    <lineage>
        <taxon>Bacteria</taxon>
        <taxon>Pseudomonadati</taxon>
        <taxon>Bacteroidota</taxon>
        <taxon>Flavobacteriia</taxon>
        <taxon>Flavobacteriales</taxon>
        <taxon>Weeksellaceae</taxon>
        <taxon>Chryseobacterium group</taxon>
        <taxon>Chryseobacterium</taxon>
    </lineage>
</organism>
<feature type="chain" id="PRO_5016326877" evidence="2">
    <location>
        <begin position="19"/>
        <end position="73"/>
    </location>
</feature>
<evidence type="ECO:0000313" key="5">
    <source>
        <dbReference type="Proteomes" id="UP000236413"/>
    </source>
</evidence>
<dbReference type="Proteomes" id="UP000236413">
    <property type="component" value="Unassembled WGS sequence"/>
</dbReference>
<proteinExistence type="predicted"/>
<feature type="signal peptide" evidence="2">
    <location>
        <begin position="1"/>
        <end position="18"/>
    </location>
</feature>
<comment type="caution">
    <text evidence="4">The sequence shown here is derived from an EMBL/GenBank/DDBJ whole genome shotgun (WGS) entry which is preliminary data.</text>
</comment>
<reference evidence="4 5" key="1">
    <citation type="submission" date="2018-04" db="EMBL/GenBank/DDBJ databases">
        <title>Chryseobacterium oncorhynchi 701B-08T from rainbow trout, and Chryseobacterium viscerum 687B-08T from diseased fish.</title>
        <authorList>
            <person name="Jeong J.-J."/>
            <person name="Lee Y.J."/>
            <person name="Pathiraja D."/>
            <person name="Park B."/>
            <person name="Choi I.-G."/>
            <person name="Kim K.D."/>
        </authorList>
    </citation>
    <scope>NUCLEOTIDE SEQUENCE [LARGE SCALE GENOMIC DNA]</scope>
    <source>
        <strain evidence="4 5">687B-08</strain>
    </source>
</reference>
<reference evidence="3 6" key="2">
    <citation type="journal article" date="2019" name="Stand. Genomic Sci.">
        <title>Draft Whole-Genome Sequence of a Novel Chryseobacterium viscerum Strain Isolated from Fresh Water at Dripping Springs, New Mexico.</title>
        <authorList>
            <person name="Kyndt J.A."/>
            <person name="Moore T.C."/>
        </authorList>
    </citation>
    <scope>NUCLEOTIDE SEQUENCE [LARGE SCALE GENOMIC DNA]</scope>
    <source>
        <strain evidence="3 6">DPS</strain>
    </source>
</reference>
<name>A0A316WUH7_9FLAO</name>
<dbReference type="EMBL" id="VTPV01000017">
    <property type="protein sequence ID" value="KAB1228756.1"/>
    <property type="molecule type" value="Genomic_DNA"/>
</dbReference>
<keyword evidence="2" id="KW-0732">Signal</keyword>
<evidence type="ECO:0000313" key="4">
    <source>
        <dbReference type="EMBL" id="PWN62848.1"/>
    </source>
</evidence>
<feature type="region of interest" description="Disordered" evidence="1">
    <location>
        <begin position="17"/>
        <end position="52"/>
    </location>
</feature>
<evidence type="ECO:0000256" key="1">
    <source>
        <dbReference type="SAM" id="MobiDB-lite"/>
    </source>
</evidence>
<dbReference type="EMBL" id="PPEG02000003">
    <property type="protein sequence ID" value="PWN62848.1"/>
    <property type="molecule type" value="Genomic_DNA"/>
</dbReference>
<evidence type="ECO:0000256" key="2">
    <source>
        <dbReference type="SAM" id="SignalP"/>
    </source>
</evidence>
<sequence length="73" mass="7512">MKIPTLLMASLLAVGVSAQTTKPANKEKKPAKKSKKTAITETPGKPKPGTSTVIVKKDSVIPRGHGCPACGMG</sequence>
<dbReference type="Proteomes" id="UP000326384">
    <property type="component" value="Unassembled WGS sequence"/>
</dbReference>
<dbReference type="AlphaFoldDB" id="A0A316WUH7"/>
<keyword evidence="6" id="KW-1185">Reference proteome</keyword>
<gene>
    <name evidence="4" type="ORF">C1634_008725</name>
    <name evidence="3" type="ORF">F8D52_21300</name>
</gene>
<protein>
    <submittedName>
        <fullName evidence="4">Uncharacterized protein</fullName>
    </submittedName>
</protein>
<evidence type="ECO:0000313" key="6">
    <source>
        <dbReference type="Proteomes" id="UP000326384"/>
    </source>
</evidence>
<evidence type="ECO:0000313" key="3">
    <source>
        <dbReference type="EMBL" id="KAB1228756.1"/>
    </source>
</evidence>
<accession>A0A316WUH7</accession>
<dbReference type="RefSeq" id="WP_103235212.1">
    <property type="nucleotide sequence ID" value="NZ_PPEG02000003.1"/>
</dbReference>